<protein>
    <submittedName>
        <fullName evidence="1">Uncharacterized protein</fullName>
    </submittedName>
</protein>
<sequence>MAEGRTATWSFKIWPAISRSVRQLAAALPASHGHWPLAPQATVSAIFFFWPGTRPLDRPPTLAKLHESEEFEEKPVQSRLSLKKIGHP</sequence>
<accession>A0A3M7QU03</accession>
<evidence type="ECO:0000313" key="1">
    <source>
        <dbReference type="EMBL" id="RNA14551.1"/>
    </source>
</evidence>
<keyword evidence="2" id="KW-1185">Reference proteome</keyword>
<name>A0A3M7QU03_BRAPC</name>
<comment type="caution">
    <text evidence="1">The sequence shown here is derived from an EMBL/GenBank/DDBJ whole genome shotgun (WGS) entry which is preliminary data.</text>
</comment>
<reference evidence="1 2" key="1">
    <citation type="journal article" date="2018" name="Sci. Rep.">
        <title>Genomic signatures of local adaptation to the degree of environmental predictability in rotifers.</title>
        <authorList>
            <person name="Franch-Gras L."/>
            <person name="Hahn C."/>
            <person name="Garcia-Roger E.M."/>
            <person name="Carmona M.J."/>
            <person name="Serra M."/>
            <person name="Gomez A."/>
        </authorList>
    </citation>
    <scope>NUCLEOTIDE SEQUENCE [LARGE SCALE GENOMIC DNA]</scope>
    <source>
        <strain evidence="1">HYR1</strain>
    </source>
</reference>
<dbReference type="Proteomes" id="UP000276133">
    <property type="component" value="Unassembled WGS sequence"/>
</dbReference>
<evidence type="ECO:0000313" key="2">
    <source>
        <dbReference type="Proteomes" id="UP000276133"/>
    </source>
</evidence>
<proteinExistence type="predicted"/>
<dbReference type="AlphaFoldDB" id="A0A3M7QU03"/>
<gene>
    <name evidence="1" type="ORF">BpHYR1_003742</name>
</gene>
<dbReference type="EMBL" id="REGN01005162">
    <property type="protein sequence ID" value="RNA14551.1"/>
    <property type="molecule type" value="Genomic_DNA"/>
</dbReference>
<organism evidence="1 2">
    <name type="scientific">Brachionus plicatilis</name>
    <name type="common">Marine rotifer</name>
    <name type="synonym">Brachionus muelleri</name>
    <dbReference type="NCBI Taxonomy" id="10195"/>
    <lineage>
        <taxon>Eukaryota</taxon>
        <taxon>Metazoa</taxon>
        <taxon>Spiralia</taxon>
        <taxon>Gnathifera</taxon>
        <taxon>Rotifera</taxon>
        <taxon>Eurotatoria</taxon>
        <taxon>Monogononta</taxon>
        <taxon>Pseudotrocha</taxon>
        <taxon>Ploima</taxon>
        <taxon>Brachionidae</taxon>
        <taxon>Brachionus</taxon>
    </lineage>
</organism>